<keyword evidence="1" id="KW-0175">Coiled coil</keyword>
<evidence type="ECO:0000256" key="1">
    <source>
        <dbReference type="SAM" id="Coils"/>
    </source>
</evidence>
<gene>
    <name evidence="2" type="ORF">SAMN04488120_1245</name>
</gene>
<feature type="coiled-coil region" evidence="1">
    <location>
        <begin position="98"/>
        <end position="125"/>
    </location>
</feature>
<organism evidence="2 3">
    <name type="scientific">Fontimonas thermophila</name>
    <dbReference type="NCBI Taxonomy" id="1076937"/>
    <lineage>
        <taxon>Bacteria</taxon>
        <taxon>Pseudomonadati</taxon>
        <taxon>Pseudomonadota</taxon>
        <taxon>Gammaproteobacteria</taxon>
        <taxon>Nevskiales</taxon>
        <taxon>Nevskiaceae</taxon>
        <taxon>Fontimonas</taxon>
    </lineage>
</organism>
<accession>A0A1I2KMR5</accession>
<dbReference type="AlphaFoldDB" id="A0A1I2KMR5"/>
<protein>
    <recommendedName>
        <fullName evidence="4">Transposase</fullName>
    </recommendedName>
</protein>
<dbReference type="STRING" id="1076937.SAMN04488120_1245"/>
<proteinExistence type="predicted"/>
<evidence type="ECO:0000313" key="3">
    <source>
        <dbReference type="Proteomes" id="UP000199771"/>
    </source>
</evidence>
<name>A0A1I2KMR5_9GAMM</name>
<evidence type="ECO:0000313" key="2">
    <source>
        <dbReference type="EMBL" id="SFF68264.1"/>
    </source>
</evidence>
<dbReference type="Proteomes" id="UP000199771">
    <property type="component" value="Unassembled WGS sequence"/>
</dbReference>
<keyword evidence="3" id="KW-1185">Reference proteome</keyword>
<evidence type="ECO:0008006" key="4">
    <source>
        <dbReference type="Google" id="ProtNLM"/>
    </source>
</evidence>
<dbReference type="EMBL" id="FOOC01000024">
    <property type="protein sequence ID" value="SFF68264.1"/>
    <property type="molecule type" value="Genomic_DNA"/>
</dbReference>
<reference evidence="2 3" key="1">
    <citation type="submission" date="2016-10" db="EMBL/GenBank/DDBJ databases">
        <authorList>
            <person name="de Groot N.N."/>
        </authorList>
    </citation>
    <scope>NUCLEOTIDE SEQUENCE [LARGE SCALE GENOMIC DNA]</scope>
    <source>
        <strain evidence="2 3">DSM 23609</strain>
    </source>
</reference>
<sequence length="144" mass="16149">MLPPESAAPQVVSREIGVGVDTLERWRAESLARPAKERVWTAAARLEAVITTAAMDDASRSAWCRENGVYAQQLQQWRDNAVRALAAPEQVRASPSQTKEDRRRIKELEREVRRKDKALAEAAALLVLSKKAEAIFNRNKGEDE</sequence>